<dbReference type="InterPro" id="IPR013320">
    <property type="entry name" value="ConA-like_dom_sf"/>
</dbReference>
<keyword evidence="5" id="KW-0325">Glycoprotein</keyword>
<dbReference type="PROSITE" id="PS00289">
    <property type="entry name" value="PTX_1"/>
    <property type="match status" value="1"/>
</dbReference>
<organism evidence="8 9">
    <name type="scientific">Pelobates cultripes</name>
    <name type="common">Western spadefoot toad</name>
    <dbReference type="NCBI Taxonomy" id="61616"/>
    <lineage>
        <taxon>Eukaryota</taxon>
        <taxon>Metazoa</taxon>
        <taxon>Chordata</taxon>
        <taxon>Craniata</taxon>
        <taxon>Vertebrata</taxon>
        <taxon>Euteleostomi</taxon>
        <taxon>Amphibia</taxon>
        <taxon>Batrachia</taxon>
        <taxon>Anura</taxon>
        <taxon>Pelobatoidea</taxon>
        <taxon>Pelobatidae</taxon>
        <taxon>Pelobates</taxon>
    </lineage>
</organism>
<gene>
    <name evidence="8" type="ORF">PECUL_23A055846</name>
</gene>
<dbReference type="Proteomes" id="UP001295444">
    <property type="component" value="Chromosome 09"/>
</dbReference>
<keyword evidence="9" id="KW-1185">Reference proteome</keyword>
<dbReference type="PROSITE" id="PS51828">
    <property type="entry name" value="PTX_2"/>
    <property type="match status" value="1"/>
</dbReference>
<keyword evidence="8" id="KW-0675">Receptor</keyword>
<evidence type="ECO:0000256" key="2">
    <source>
        <dbReference type="ARBA" id="ARBA00022723"/>
    </source>
</evidence>
<dbReference type="SMART" id="SM00159">
    <property type="entry name" value="PTX"/>
    <property type="match status" value="1"/>
</dbReference>
<evidence type="ECO:0000256" key="1">
    <source>
        <dbReference type="ARBA" id="ARBA00001913"/>
    </source>
</evidence>
<dbReference type="PRINTS" id="PR00895">
    <property type="entry name" value="PENTAXIN"/>
</dbReference>
<evidence type="ECO:0000313" key="9">
    <source>
        <dbReference type="Proteomes" id="UP001295444"/>
    </source>
</evidence>
<comment type="caution">
    <text evidence="6">Lacks conserved residue(s) required for the propagation of feature annotation.</text>
</comment>
<dbReference type="AlphaFoldDB" id="A0AAD1T028"/>
<dbReference type="InterPro" id="IPR001759">
    <property type="entry name" value="PTX_dom"/>
</dbReference>
<comment type="cofactor">
    <cofactor evidence="1">
        <name>Ca(2+)</name>
        <dbReference type="ChEBI" id="CHEBI:29108"/>
    </cofactor>
</comment>
<evidence type="ECO:0000313" key="8">
    <source>
        <dbReference type="EMBL" id="CAH2315824.1"/>
    </source>
</evidence>
<evidence type="ECO:0000256" key="6">
    <source>
        <dbReference type="PROSITE-ProRule" id="PRU01172"/>
    </source>
</evidence>
<evidence type="ECO:0000256" key="4">
    <source>
        <dbReference type="ARBA" id="ARBA00023157"/>
    </source>
</evidence>
<dbReference type="SUPFAM" id="SSF49899">
    <property type="entry name" value="Concanavalin A-like lectins/glucanases"/>
    <property type="match status" value="1"/>
</dbReference>
<dbReference type="InterPro" id="IPR051360">
    <property type="entry name" value="Neuronal_Pentraxin_Related"/>
</dbReference>
<feature type="domain" description="Pentraxin (PTX)" evidence="7">
    <location>
        <begin position="1"/>
        <end position="124"/>
    </location>
</feature>
<name>A0AAD1T028_PELCU</name>
<keyword evidence="2" id="KW-0479">Metal-binding</keyword>
<dbReference type="Gene3D" id="2.60.120.200">
    <property type="match status" value="1"/>
</dbReference>
<keyword evidence="4" id="KW-1015">Disulfide bond</keyword>
<evidence type="ECO:0000256" key="5">
    <source>
        <dbReference type="ARBA" id="ARBA00023180"/>
    </source>
</evidence>
<evidence type="ECO:0000259" key="7">
    <source>
        <dbReference type="PROSITE" id="PS51828"/>
    </source>
</evidence>
<proteinExistence type="predicted"/>
<dbReference type="EMBL" id="OW240920">
    <property type="protein sequence ID" value="CAH2315824.1"/>
    <property type="molecule type" value="Genomic_DNA"/>
</dbReference>
<keyword evidence="3" id="KW-0106">Calcium</keyword>
<accession>A0AAD1T028</accession>
<dbReference type="GO" id="GO:0046872">
    <property type="term" value="F:metal ion binding"/>
    <property type="evidence" value="ECO:0007669"/>
    <property type="project" value="UniProtKB-KW"/>
</dbReference>
<dbReference type="Pfam" id="PF00354">
    <property type="entry name" value="Pentaxin"/>
    <property type="match status" value="1"/>
</dbReference>
<protein>
    <submittedName>
        <fullName evidence="8">Adhesion G- coupled receptor D2 isoform X4</fullName>
    </submittedName>
</protein>
<reference evidence="8" key="1">
    <citation type="submission" date="2022-03" db="EMBL/GenBank/DDBJ databases">
        <authorList>
            <person name="Alioto T."/>
            <person name="Alioto T."/>
            <person name="Gomez Garrido J."/>
        </authorList>
    </citation>
    <scope>NUCLEOTIDE SEQUENCE</scope>
</reference>
<dbReference type="InterPro" id="IPR030476">
    <property type="entry name" value="Pentaxin_CS"/>
</dbReference>
<evidence type="ECO:0000256" key="3">
    <source>
        <dbReference type="ARBA" id="ARBA00022837"/>
    </source>
</evidence>
<sequence>MFNIDRLWHHFCVTWNTLNGTWALYADGQMKATSTNIYAFHEIMKGGIFIVGQDQDTFGGSFKQKDSFSGNITYLNIWRKVLNDDEIEQVRSCSLSEKYIVFGWNTHKLEKETALQEFDIPVACPGQSKGCHILQGDDKGLDYTSCVNELPFVCYYTQDVYQRLKHSDSLEKENRFPYNEQNAISSLTLISENFLTSGTHQYNISEATAYLRAIEQVIETEGSSVQPVDLLCVIRFLMEVADTEVQGDPDSLEELSHHFVEVIGSLIDQHNADLWSEVNLIVKGPMTIVHMVENMVSNIVQIMSSERKEFSIHHRNIADCLKSGLEASTSAVLETLLVFCKPWYPGILNGLLVYPESLGSTLSIYWYREGLTSVLKALSVS</sequence>
<dbReference type="PANTHER" id="PTHR19277">
    <property type="entry name" value="PENTRAXIN"/>
    <property type="match status" value="1"/>
</dbReference>
<dbReference type="PANTHER" id="PTHR19277:SF163">
    <property type="entry name" value="ADHESION G-PROTEIN COUPLED RECEPTOR D2-LIKE ISOFORM X1"/>
    <property type="match status" value="1"/>
</dbReference>